<dbReference type="CDD" id="cd08168">
    <property type="entry name" value="Cytochrom_C3"/>
    <property type="match status" value="2"/>
</dbReference>
<dbReference type="AlphaFoldDB" id="A0A3M9N840"/>
<keyword evidence="3 4" id="KW-0408">Iron</keyword>
<dbReference type="RefSeq" id="WP_123122379.1">
    <property type="nucleotide sequence ID" value="NZ_RJJR01000021.1"/>
</dbReference>
<evidence type="ECO:0000256" key="3">
    <source>
        <dbReference type="ARBA" id="ARBA00023004"/>
    </source>
</evidence>
<accession>A0A3M9N840</accession>
<evidence type="ECO:0000313" key="8">
    <source>
        <dbReference type="EMBL" id="RNI33383.1"/>
    </source>
</evidence>
<feature type="chain" id="PRO_5017993028" evidence="6">
    <location>
        <begin position="30"/>
        <end position="424"/>
    </location>
</feature>
<dbReference type="Proteomes" id="UP000267223">
    <property type="component" value="Unassembled WGS sequence"/>
</dbReference>
<dbReference type="PROSITE" id="PS51007">
    <property type="entry name" value="CYTC"/>
    <property type="match status" value="1"/>
</dbReference>
<dbReference type="Gene3D" id="3.90.10.10">
    <property type="entry name" value="Cytochrome C3"/>
    <property type="match status" value="2"/>
</dbReference>
<evidence type="ECO:0000256" key="6">
    <source>
        <dbReference type="SAM" id="SignalP"/>
    </source>
</evidence>
<feature type="transmembrane region" description="Helical" evidence="5">
    <location>
        <begin position="195"/>
        <end position="212"/>
    </location>
</feature>
<organism evidence="8 9">
    <name type="scientific">Hanamia caeni</name>
    <dbReference type="NCBI Taxonomy" id="2294116"/>
    <lineage>
        <taxon>Bacteria</taxon>
        <taxon>Pseudomonadati</taxon>
        <taxon>Bacteroidota</taxon>
        <taxon>Chitinophagia</taxon>
        <taxon>Chitinophagales</taxon>
        <taxon>Chitinophagaceae</taxon>
        <taxon>Hanamia</taxon>
    </lineage>
</organism>
<evidence type="ECO:0000256" key="5">
    <source>
        <dbReference type="SAM" id="Phobius"/>
    </source>
</evidence>
<evidence type="ECO:0000313" key="9">
    <source>
        <dbReference type="Proteomes" id="UP000267223"/>
    </source>
</evidence>
<gene>
    <name evidence="8" type="ORF">EFY79_19220</name>
</gene>
<sequence>MKEVKRLFTKTFAVFIFLTLISSPDFLYAQSSNGEALFKANCASCHKPDKQYVGPALKGAREREPSKGWHYEWIRNASSMAMTDPYAKKLKDQMGGVVMTSFPDLSNADIDAILDYADNFKEPGSEPSTGAPGAVSSVKTTGSSSNTVLYGLLTLILAVVGLVLLQVNSNLKKLTDEKDGLKSPPNVPFYRNKTYLLLLTIVLFLVAGYFLVDGAMGLGRQQGYQPDQPVYFVHQVHAGVNQISCLYCHGGAQDSKHATIPAVNVCMNCHMSVKEYTGAPIIRDDGTTVDANGEIQKLYKYAGWNPDTKKYDKPGKPIEWVQIHNLPDFVYFNHSQHVKVGQIACQTCHGEIQNMVQVKQFTDLSMGWCVNCHRTTNVQFDDNKGNGNKFYSIYQKFHQDIKDKKYDSVTVQMIGGTECGKCHY</sequence>
<name>A0A3M9N840_9BACT</name>
<dbReference type="GO" id="GO:0020037">
    <property type="term" value="F:heme binding"/>
    <property type="evidence" value="ECO:0007669"/>
    <property type="project" value="InterPro"/>
</dbReference>
<dbReference type="InterPro" id="IPR009056">
    <property type="entry name" value="Cyt_c-like_dom"/>
</dbReference>
<dbReference type="SUPFAM" id="SSF46626">
    <property type="entry name" value="Cytochrome c"/>
    <property type="match status" value="1"/>
</dbReference>
<evidence type="ECO:0000259" key="7">
    <source>
        <dbReference type="PROSITE" id="PS51007"/>
    </source>
</evidence>
<keyword evidence="5" id="KW-1133">Transmembrane helix</keyword>
<proteinExistence type="predicted"/>
<keyword evidence="9" id="KW-1185">Reference proteome</keyword>
<dbReference type="Pfam" id="PF00034">
    <property type="entry name" value="Cytochrom_C"/>
    <property type="match status" value="1"/>
</dbReference>
<feature type="signal peptide" evidence="6">
    <location>
        <begin position="1"/>
        <end position="29"/>
    </location>
</feature>
<dbReference type="Gene3D" id="1.10.760.10">
    <property type="entry name" value="Cytochrome c-like domain"/>
    <property type="match status" value="1"/>
</dbReference>
<feature type="transmembrane region" description="Helical" evidence="5">
    <location>
        <begin position="147"/>
        <end position="165"/>
    </location>
</feature>
<dbReference type="EMBL" id="RJJR01000021">
    <property type="protein sequence ID" value="RNI33383.1"/>
    <property type="molecule type" value="Genomic_DNA"/>
</dbReference>
<keyword evidence="1 4" id="KW-0349">Heme</keyword>
<protein>
    <submittedName>
        <fullName evidence="8">Cytochrome C</fullName>
    </submittedName>
</protein>
<feature type="domain" description="Cytochrome c" evidence="7">
    <location>
        <begin position="29"/>
        <end position="121"/>
    </location>
</feature>
<dbReference type="PANTHER" id="PTHR39425:SF1">
    <property type="entry name" value="CYTOCHROME C7-LIKE DOMAIN-CONTAINING PROTEIN"/>
    <property type="match status" value="1"/>
</dbReference>
<dbReference type="SUPFAM" id="SSF48695">
    <property type="entry name" value="Multiheme cytochromes"/>
    <property type="match status" value="1"/>
</dbReference>
<comment type="caution">
    <text evidence="8">The sequence shown here is derived from an EMBL/GenBank/DDBJ whole genome shotgun (WGS) entry which is preliminary data.</text>
</comment>
<reference evidence="8 9" key="1">
    <citation type="submission" date="2018-11" db="EMBL/GenBank/DDBJ databases">
        <title>Draft genome sequence of Ferruginibacter sp. BO-59.</title>
        <authorList>
            <person name="Im W.T."/>
        </authorList>
    </citation>
    <scope>NUCLEOTIDE SEQUENCE [LARGE SCALE GENOMIC DNA]</scope>
    <source>
        <strain evidence="8 9">BO-59</strain>
    </source>
</reference>
<dbReference type="GO" id="GO:0009055">
    <property type="term" value="F:electron transfer activity"/>
    <property type="evidence" value="ECO:0007669"/>
    <property type="project" value="InterPro"/>
</dbReference>
<keyword evidence="6" id="KW-0732">Signal</keyword>
<dbReference type="PANTHER" id="PTHR39425">
    <property type="entry name" value="LIPOPROTEIN CYTOCHROME C"/>
    <property type="match status" value="1"/>
</dbReference>
<dbReference type="GO" id="GO:0046872">
    <property type="term" value="F:metal ion binding"/>
    <property type="evidence" value="ECO:0007669"/>
    <property type="project" value="UniProtKB-KW"/>
</dbReference>
<evidence type="ECO:0000256" key="2">
    <source>
        <dbReference type="ARBA" id="ARBA00022723"/>
    </source>
</evidence>
<keyword evidence="2 4" id="KW-0479">Metal-binding</keyword>
<dbReference type="InterPro" id="IPR036909">
    <property type="entry name" value="Cyt_c-like_dom_sf"/>
</dbReference>
<dbReference type="InterPro" id="IPR036280">
    <property type="entry name" value="Multihaem_cyt_sf"/>
</dbReference>
<keyword evidence="5" id="KW-0812">Transmembrane</keyword>
<evidence type="ECO:0000256" key="1">
    <source>
        <dbReference type="ARBA" id="ARBA00022617"/>
    </source>
</evidence>
<evidence type="ECO:0000256" key="4">
    <source>
        <dbReference type="PROSITE-ProRule" id="PRU00433"/>
    </source>
</evidence>
<keyword evidence="5" id="KW-0472">Membrane</keyword>
<dbReference type="OrthoDB" id="9782196at2"/>